<dbReference type="Gene3D" id="3.30.450.20">
    <property type="entry name" value="PAS domain"/>
    <property type="match status" value="1"/>
</dbReference>
<dbReference type="CDD" id="cd00009">
    <property type="entry name" value="AAA"/>
    <property type="match status" value="1"/>
</dbReference>
<evidence type="ECO:0000259" key="6">
    <source>
        <dbReference type="PROSITE" id="PS50112"/>
    </source>
</evidence>
<dbReference type="Pfam" id="PF13426">
    <property type="entry name" value="PAS_9"/>
    <property type="match status" value="1"/>
</dbReference>
<dbReference type="SUPFAM" id="SSF52540">
    <property type="entry name" value="P-loop containing nucleoside triphosphate hydrolases"/>
    <property type="match status" value="1"/>
</dbReference>
<keyword evidence="1" id="KW-0547">Nucleotide-binding</keyword>
<evidence type="ECO:0000256" key="3">
    <source>
        <dbReference type="ARBA" id="ARBA00023015"/>
    </source>
</evidence>
<evidence type="ECO:0000256" key="4">
    <source>
        <dbReference type="ARBA" id="ARBA00023163"/>
    </source>
</evidence>
<dbReference type="RefSeq" id="WP_327608908.1">
    <property type="nucleotide sequence ID" value="NZ_JARZFX010000013.1"/>
</dbReference>
<feature type="domain" description="PAS" evidence="6">
    <location>
        <begin position="9"/>
        <end position="60"/>
    </location>
</feature>
<dbReference type="Gene3D" id="1.10.10.60">
    <property type="entry name" value="Homeodomain-like"/>
    <property type="match status" value="1"/>
</dbReference>
<dbReference type="PANTHER" id="PTHR32071">
    <property type="entry name" value="TRANSCRIPTIONAL REGULATORY PROTEIN"/>
    <property type="match status" value="1"/>
</dbReference>
<accession>A0ABU6KJF9</accession>
<evidence type="ECO:0000259" key="5">
    <source>
        <dbReference type="PROSITE" id="PS50045"/>
    </source>
</evidence>
<dbReference type="PRINTS" id="PR01590">
    <property type="entry name" value="HTHFIS"/>
</dbReference>
<evidence type="ECO:0000313" key="7">
    <source>
        <dbReference type="EMBL" id="MEC5425365.1"/>
    </source>
</evidence>
<keyword evidence="3" id="KW-0805">Transcription regulation</keyword>
<dbReference type="PROSITE" id="PS50045">
    <property type="entry name" value="SIGMA54_INTERACT_4"/>
    <property type="match status" value="1"/>
</dbReference>
<dbReference type="InterPro" id="IPR025943">
    <property type="entry name" value="Sigma_54_int_dom_ATP-bd_2"/>
</dbReference>
<evidence type="ECO:0000256" key="1">
    <source>
        <dbReference type="ARBA" id="ARBA00022741"/>
    </source>
</evidence>
<reference evidence="7 8" key="1">
    <citation type="journal article" date="2024" name="Int. J. Syst. Evol. Microbiol.">
        <title>Virgibacillus tibetensis sp. nov., isolated from salt lake on the Tibetan Plateau of China.</title>
        <authorList>
            <person name="Phurbu D."/>
            <person name="Liu Z.-X."/>
            <person name="Wang R."/>
            <person name="Zheng Y.-Y."/>
            <person name="Liu H.-C."/>
            <person name="Zhou Y.-G."/>
            <person name="Yu Y.-J."/>
            <person name="Li A.-H."/>
        </authorList>
    </citation>
    <scope>NUCLEOTIDE SEQUENCE [LARGE SCALE GENOMIC DNA]</scope>
    <source>
        <strain evidence="7 8">C22-A2</strain>
    </source>
</reference>
<keyword evidence="8" id="KW-1185">Reference proteome</keyword>
<dbReference type="PANTHER" id="PTHR32071:SF57">
    <property type="entry name" value="C4-DICARBOXYLATE TRANSPORT TRANSCRIPTIONAL REGULATORY PROTEIN DCTD"/>
    <property type="match status" value="1"/>
</dbReference>
<dbReference type="Gene3D" id="1.10.8.60">
    <property type="match status" value="1"/>
</dbReference>
<dbReference type="InterPro" id="IPR027417">
    <property type="entry name" value="P-loop_NTPase"/>
</dbReference>
<dbReference type="PROSITE" id="PS00676">
    <property type="entry name" value="SIGMA54_INTERACT_2"/>
    <property type="match status" value="1"/>
</dbReference>
<dbReference type="Pfam" id="PF02954">
    <property type="entry name" value="HTH_8"/>
    <property type="match status" value="1"/>
</dbReference>
<name>A0ABU6KJF9_9BACI</name>
<dbReference type="NCBIfam" id="TIGR00229">
    <property type="entry name" value="sensory_box"/>
    <property type="match status" value="1"/>
</dbReference>
<proteinExistence type="predicted"/>
<dbReference type="EMBL" id="JARZFX010000013">
    <property type="protein sequence ID" value="MEC5425365.1"/>
    <property type="molecule type" value="Genomic_DNA"/>
</dbReference>
<protein>
    <submittedName>
        <fullName evidence="7">Sigma 54-interacting transcriptional regulator</fullName>
    </submittedName>
</protein>
<dbReference type="InterPro" id="IPR000014">
    <property type="entry name" value="PAS"/>
</dbReference>
<dbReference type="Pfam" id="PF25601">
    <property type="entry name" value="AAA_lid_14"/>
    <property type="match status" value="1"/>
</dbReference>
<dbReference type="InterPro" id="IPR002078">
    <property type="entry name" value="Sigma_54_int"/>
</dbReference>
<keyword evidence="4" id="KW-0804">Transcription</keyword>
<dbReference type="SMART" id="SM00382">
    <property type="entry name" value="AAA"/>
    <property type="match status" value="1"/>
</dbReference>
<dbReference type="Pfam" id="PF00158">
    <property type="entry name" value="Sigma54_activat"/>
    <property type="match status" value="1"/>
</dbReference>
<dbReference type="InterPro" id="IPR002197">
    <property type="entry name" value="HTH_Fis"/>
</dbReference>
<feature type="domain" description="Sigma-54 factor interaction" evidence="5">
    <location>
        <begin position="149"/>
        <end position="379"/>
    </location>
</feature>
<keyword evidence="2" id="KW-0067">ATP-binding</keyword>
<dbReference type="InterPro" id="IPR009057">
    <property type="entry name" value="Homeodomain-like_sf"/>
</dbReference>
<dbReference type="InterPro" id="IPR025662">
    <property type="entry name" value="Sigma_54_int_dom_ATP-bd_1"/>
</dbReference>
<dbReference type="Gene3D" id="3.40.50.300">
    <property type="entry name" value="P-loop containing nucleotide triphosphate hydrolases"/>
    <property type="match status" value="1"/>
</dbReference>
<dbReference type="InterPro" id="IPR058031">
    <property type="entry name" value="AAA_lid_NorR"/>
</dbReference>
<comment type="caution">
    <text evidence="7">The sequence shown here is derived from an EMBL/GenBank/DDBJ whole genome shotgun (WGS) entry which is preliminary data.</text>
</comment>
<dbReference type="SUPFAM" id="SSF55785">
    <property type="entry name" value="PYP-like sensor domain (PAS domain)"/>
    <property type="match status" value="1"/>
</dbReference>
<evidence type="ECO:0000256" key="2">
    <source>
        <dbReference type="ARBA" id="ARBA00022840"/>
    </source>
</evidence>
<dbReference type="SUPFAM" id="SSF46689">
    <property type="entry name" value="Homeodomain-like"/>
    <property type="match status" value="1"/>
</dbReference>
<organism evidence="7 8">
    <name type="scientific">Virgibacillus tibetensis</name>
    <dbReference type="NCBI Taxonomy" id="3042313"/>
    <lineage>
        <taxon>Bacteria</taxon>
        <taxon>Bacillati</taxon>
        <taxon>Bacillota</taxon>
        <taxon>Bacilli</taxon>
        <taxon>Bacillales</taxon>
        <taxon>Bacillaceae</taxon>
        <taxon>Virgibacillus</taxon>
    </lineage>
</organism>
<dbReference type="InterPro" id="IPR035965">
    <property type="entry name" value="PAS-like_dom_sf"/>
</dbReference>
<evidence type="ECO:0000313" key="8">
    <source>
        <dbReference type="Proteomes" id="UP001335737"/>
    </source>
</evidence>
<dbReference type="CDD" id="cd00130">
    <property type="entry name" value="PAS"/>
    <property type="match status" value="1"/>
</dbReference>
<gene>
    <name evidence="7" type="ORF">QGM71_17935</name>
</gene>
<dbReference type="PROSITE" id="PS50112">
    <property type="entry name" value="PAS"/>
    <property type="match status" value="1"/>
</dbReference>
<dbReference type="PROSITE" id="PS00675">
    <property type="entry name" value="SIGMA54_INTERACT_1"/>
    <property type="match status" value="1"/>
</dbReference>
<dbReference type="InterPro" id="IPR003593">
    <property type="entry name" value="AAA+_ATPase"/>
</dbReference>
<dbReference type="Proteomes" id="UP001335737">
    <property type="component" value="Unassembled WGS sequence"/>
</dbReference>
<sequence>MTKLNTSYKDEIFETVFENNFHCFVVVDQNGFITYMNNSYCSFLEVVKSDVLGKHVTDVIENSRMHIVAQTGKKEIADLQYIRGNHMIANRIPVLSEGKVVGAVGTVLFRDTKEWMKMNSHIKDLLLELEQYRSQLKVQHGTTYSLHDIAGSSPQMNSLKEKVKKVSPGDVSILLRGESGTGKELFAHSIHHLSERNTKPFIKVNCAAIPEHLLESELFGYKEGAFTGAKKEGKPGKFQLADGGTLFLDEIGDMPMNAQVKILRVLQEGEVEAIGAVEAQKIDVRIVAATNQPLEELIEKQQFREDLFYRINVIQLQIPALRERPEDIRVLAKFILHKVTKRTGKRIIDFEPNVLALFFQHKWPGNTRELENVIESAVHLTNTETIKLEDLPERFQPDSDLMEQKGTLKEILENAERNAVKNALKEAKGDKVKVTEMLGIGKSSLYDKIKKFGLE</sequence>